<evidence type="ECO:0000313" key="2">
    <source>
        <dbReference type="EMBL" id="KAG0466199.1"/>
    </source>
</evidence>
<feature type="region of interest" description="Disordered" evidence="1">
    <location>
        <begin position="50"/>
        <end position="75"/>
    </location>
</feature>
<evidence type="ECO:0000256" key="1">
    <source>
        <dbReference type="SAM" id="MobiDB-lite"/>
    </source>
</evidence>
<name>A0A835UND2_VANPL</name>
<accession>A0A835UND2</accession>
<protein>
    <submittedName>
        <fullName evidence="3">Uncharacterized protein</fullName>
    </submittedName>
</protein>
<dbReference type="Proteomes" id="UP000639772">
    <property type="component" value="Chromosome 9"/>
</dbReference>
<reference evidence="4 5" key="1">
    <citation type="journal article" date="2020" name="Nat. Food">
        <title>A phased Vanilla planifolia genome enables genetic improvement of flavour and production.</title>
        <authorList>
            <person name="Hasing T."/>
            <person name="Tang H."/>
            <person name="Brym M."/>
            <person name="Khazi F."/>
            <person name="Huang T."/>
            <person name="Chambers A.H."/>
        </authorList>
    </citation>
    <scope>NUCLEOTIDE SEQUENCE [LARGE SCALE GENOMIC DNA]</scope>
    <source>
        <tissue evidence="3">Leaf</tissue>
    </source>
</reference>
<sequence length="95" mass="11141">MPRDAKTETFDLRKAVKRKDFDVWKTDGNEFWRVEKRSCEEFESVKGREIFSPTPGVNEGTEKQKAGKLARGRKEDAFTFTEEERRLRRNGGDVK</sequence>
<proteinExistence type="predicted"/>
<evidence type="ECO:0000313" key="3">
    <source>
        <dbReference type="EMBL" id="KAG0467873.1"/>
    </source>
</evidence>
<dbReference type="Proteomes" id="UP000636800">
    <property type="component" value="Unassembled WGS sequence"/>
</dbReference>
<gene>
    <name evidence="3" type="ORF">HPP92_017201</name>
    <name evidence="2" type="ORF">HPP92_017779</name>
</gene>
<organism evidence="3 5">
    <name type="scientific">Vanilla planifolia</name>
    <name type="common">Vanilla</name>
    <dbReference type="NCBI Taxonomy" id="51239"/>
    <lineage>
        <taxon>Eukaryota</taxon>
        <taxon>Viridiplantae</taxon>
        <taxon>Streptophyta</taxon>
        <taxon>Embryophyta</taxon>
        <taxon>Tracheophyta</taxon>
        <taxon>Spermatophyta</taxon>
        <taxon>Magnoliopsida</taxon>
        <taxon>Liliopsida</taxon>
        <taxon>Asparagales</taxon>
        <taxon>Orchidaceae</taxon>
        <taxon>Vanilloideae</taxon>
        <taxon>Vanilleae</taxon>
        <taxon>Vanilla</taxon>
    </lineage>
</organism>
<comment type="caution">
    <text evidence="3">The sequence shown here is derived from an EMBL/GenBank/DDBJ whole genome shotgun (WGS) entry which is preliminary data.</text>
</comment>
<dbReference type="EMBL" id="JADCNL010000009">
    <property type="protein sequence ID" value="KAG0466199.1"/>
    <property type="molecule type" value="Genomic_DNA"/>
</dbReference>
<evidence type="ECO:0000313" key="5">
    <source>
        <dbReference type="Proteomes" id="UP000639772"/>
    </source>
</evidence>
<keyword evidence="4" id="KW-1185">Reference proteome</keyword>
<dbReference type="EMBL" id="JADCNM010000009">
    <property type="protein sequence ID" value="KAG0467873.1"/>
    <property type="molecule type" value="Genomic_DNA"/>
</dbReference>
<dbReference type="AlphaFoldDB" id="A0A835UND2"/>
<evidence type="ECO:0000313" key="4">
    <source>
        <dbReference type="Proteomes" id="UP000636800"/>
    </source>
</evidence>